<keyword evidence="8" id="KW-0227">DNA damage</keyword>
<dbReference type="CDD" id="cd00056">
    <property type="entry name" value="ENDO3c"/>
    <property type="match status" value="1"/>
</dbReference>
<evidence type="ECO:0000256" key="10">
    <source>
        <dbReference type="ARBA" id="ARBA00023004"/>
    </source>
</evidence>
<protein>
    <recommendedName>
        <fullName evidence="5">Adenine DNA glycosylase</fullName>
        <ecNumber evidence="4">3.2.2.31</ecNumber>
    </recommendedName>
</protein>
<dbReference type="InterPro" id="IPR011257">
    <property type="entry name" value="DNA_glycosylase"/>
</dbReference>
<reference evidence="16" key="1">
    <citation type="submission" date="2022-07" db="EMBL/GenBank/DDBJ databases">
        <title>Phylogenomic reconstructions and comparative analyses of Kickxellomycotina fungi.</title>
        <authorList>
            <person name="Reynolds N.K."/>
            <person name="Stajich J.E."/>
            <person name="Barry K."/>
            <person name="Grigoriev I.V."/>
            <person name="Crous P."/>
            <person name="Smith M.E."/>
        </authorList>
    </citation>
    <scope>NUCLEOTIDE SEQUENCE</scope>
    <source>
        <strain evidence="16">RSA 567</strain>
    </source>
</reference>
<evidence type="ECO:0000256" key="3">
    <source>
        <dbReference type="ARBA" id="ARBA00008343"/>
    </source>
</evidence>
<dbReference type="SMART" id="SM00525">
    <property type="entry name" value="FES"/>
    <property type="match status" value="1"/>
</dbReference>
<dbReference type="SUPFAM" id="SSF48150">
    <property type="entry name" value="DNA-glycosylase"/>
    <property type="match status" value="1"/>
</dbReference>
<dbReference type="InterPro" id="IPR003265">
    <property type="entry name" value="HhH-GPD_domain"/>
</dbReference>
<evidence type="ECO:0000256" key="5">
    <source>
        <dbReference type="ARBA" id="ARBA00022023"/>
    </source>
</evidence>
<name>A0A9W8EDF9_9FUNG</name>
<keyword evidence="6" id="KW-0004">4Fe-4S</keyword>
<keyword evidence="17" id="KW-1185">Reference proteome</keyword>
<evidence type="ECO:0000256" key="11">
    <source>
        <dbReference type="ARBA" id="ARBA00023014"/>
    </source>
</evidence>
<evidence type="ECO:0000256" key="9">
    <source>
        <dbReference type="ARBA" id="ARBA00022801"/>
    </source>
</evidence>
<dbReference type="InterPro" id="IPR044298">
    <property type="entry name" value="MIG/MutY"/>
</dbReference>
<evidence type="ECO:0000256" key="12">
    <source>
        <dbReference type="ARBA" id="ARBA00023204"/>
    </source>
</evidence>
<dbReference type="OrthoDB" id="10248838at2759"/>
<keyword evidence="7" id="KW-0479">Metal-binding</keyword>
<evidence type="ECO:0000259" key="15">
    <source>
        <dbReference type="SMART" id="SM00478"/>
    </source>
</evidence>
<evidence type="ECO:0000256" key="2">
    <source>
        <dbReference type="ARBA" id="ARBA00001966"/>
    </source>
</evidence>
<dbReference type="GO" id="GO:0034039">
    <property type="term" value="F:8-oxo-7,8-dihydroguanine DNA N-glycosylase activity"/>
    <property type="evidence" value="ECO:0007669"/>
    <property type="project" value="TreeGrafter"/>
</dbReference>
<dbReference type="Proteomes" id="UP001151582">
    <property type="component" value="Unassembled WGS sequence"/>
</dbReference>
<keyword evidence="13" id="KW-0326">Glycosidase</keyword>
<evidence type="ECO:0000256" key="13">
    <source>
        <dbReference type="ARBA" id="ARBA00023295"/>
    </source>
</evidence>
<dbReference type="InterPro" id="IPR023170">
    <property type="entry name" value="HhH_base_excis_C"/>
</dbReference>
<dbReference type="GO" id="GO:0006285">
    <property type="term" value="P:base-excision repair, AP site formation"/>
    <property type="evidence" value="ECO:0007669"/>
    <property type="project" value="UniProtKB-ARBA"/>
</dbReference>
<proteinExistence type="inferred from homology"/>
<comment type="cofactor">
    <cofactor evidence="2">
        <name>[4Fe-4S] cluster</name>
        <dbReference type="ChEBI" id="CHEBI:49883"/>
    </cofactor>
</comment>
<dbReference type="Gene3D" id="1.10.340.30">
    <property type="entry name" value="Hypothetical protein, domain 2"/>
    <property type="match status" value="1"/>
</dbReference>
<dbReference type="FunFam" id="1.10.340.30:FF:000002">
    <property type="entry name" value="Adenine DNA glycosylase"/>
    <property type="match status" value="1"/>
</dbReference>
<dbReference type="GO" id="GO:0006298">
    <property type="term" value="P:mismatch repair"/>
    <property type="evidence" value="ECO:0007669"/>
    <property type="project" value="TreeGrafter"/>
</dbReference>
<keyword evidence="9" id="KW-0378">Hydrolase</keyword>
<dbReference type="EC" id="3.2.2.31" evidence="4"/>
<feature type="compositionally biased region" description="Basic residues" evidence="14">
    <location>
        <begin position="556"/>
        <end position="567"/>
    </location>
</feature>
<feature type="region of interest" description="Disordered" evidence="14">
    <location>
        <begin position="1"/>
        <end position="37"/>
    </location>
</feature>
<feature type="domain" description="HhH-GPD" evidence="15">
    <location>
        <begin position="131"/>
        <end position="283"/>
    </location>
</feature>
<comment type="similarity">
    <text evidence="3">Belongs to the Nth/MutY family.</text>
</comment>
<evidence type="ECO:0000256" key="7">
    <source>
        <dbReference type="ARBA" id="ARBA00022723"/>
    </source>
</evidence>
<comment type="caution">
    <text evidence="16">The sequence shown here is derived from an EMBL/GenBank/DDBJ whole genome shotgun (WGS) entry which is preliminary data.</text>
</comment>
<dbReference type="Gene3D" id="3.90.79.10">
    <property type="entry name" value="Nucleoside Triphosphate Pyrophosphohydrolase"/>
    <property type="match status" value="1"/>
</dbReference>
<evidence type="ECO:0000313" key="16">
    <source>
        <dbReference type="EMBL" id="KAJ1980153.1"/>
    </source>
</evidence>
<dbReference type="SMART" id="SM00478">
    <property type="entry name" value="ENDO3c"/>
    <property type="match status" value="1"/>
</dbReference>
<dbReference type="PANTHER" id="PTHR42944:SF1">
    <property type="entry name" value="ADENINE DNA GLYCOSYLASE"/>
    <property type="match status" value="1"/>
</dbReference>
<dbReference type="PANTHER" id="PTHR42944">
    <property type="entry name" value="ADENINE DNA GLYCOSYLASE"/>
    <property type="match status" value="1"/>
</dbReference>
<dbReference type="Gene3D" id="1.10.1670.10">
    <property type="entry name" value="Helix-hairpin-Helix base-excision DNA repair enzymes (C-terminal)"/>
    <property type="match status" value="1"/>
</dbReference>
<dbReference type="GO" id="GO:0032357">
    <property type="term" value="F:oxidized purine DNA binding"/>
    <property type="evidence" value="ECO:0007669"/>
    <property type="project" value="TreeGrafter"/>
</dbReference>
<evidence type="ECO:0000256" key="14">
    <source>
        <dbReference type="SAM" id="MobiDB-lite"/>
    </source>
</evidence>
<sequence length="587" mass="65244">MLVPCAVRRNPKRQCRQPEPLLDPPALPSTTGPLPASVRNSIAARRPAKAPKPMPLTAPTPPTLAHATTFHQFSAATTTHSVQAALLEWYALNQRRLPWRIPYDPVLAPSDTKPQSLDPQRAYEVWVSEIMLQQTQVKTVIGYYHRWMDAFPTIQALADAPLEQVYEIWAGLGYYSRARRLHEGAQHVCRALQGQLPSQPDVLLREVPGVGRYTAGAIASIAYGQPAELVDGNVIRVLTRWLAFSGDTTRASGVQWTWQAAQQLLDRSVPGHWNQALMELGATLCTPTQPRCAQCPVKPWCKAYQQMHRPTQFAQEAQSSLEAPEIEECHLCLPLDPSLDKSIITQYPRKQPKKPPREEDCDVYIIEKPPTHHAQDPTYLLVKRPSEGLLANLWEPLTIEALNASECLAGQANSSSSTSSRAFSSIVISRLSAFTGDNPCFSDATEFAARHPGAVLVGSVVHVFSHIRKTYRVHHIRLDNDHASTQLIDEPPHSCNGEDDKHDPQLLAHARQSLDSSLARSFIWVSATELSTMAIATASKKAFKLLNDWKAQRSSKSPKHLARKRPRSTTATKPKPNATLDHFFATK</sequence>
<evidence type="ECO:0000256" key="6">
    <source>
        <dbReference type="ARBA" id="ARBA00022485"/>
    </source>
</evidence>
<dbReference type="EMBL" id="JANBQB010000182">
    <property type="protein sequence ID" value="KAJ1980153.1"/>
    <property type="molecule type" value="Genomic_DNA"/>
</dbReference>
<evidence type="ECO:0000256" key="1">
    <source>
        <dbReference type="ARBA" id="ARBA00000843"/>
    </source>
</evidence>
<dbReference type="InterPro" id="IPR003651">
    <property type="entry name" value="Endonuclease3_FeS-loop_motif"/>
</dbReference>
<dbReference type="GO" id="GO:0046872">
    <property type="term" value="F:metal ion binding"/>
    <property type="evidence" value="ECO:0007669"/>
    <property type="project" value="UniProtKB-KW"/>
</dbReference>
<evidence type="ECO:0000313" key="17">
    <source>
        <dbReference type="Proteomes" id="UP001151582"/>
    </source>
</evidence>
<evidence type="ECO:0000256" key="8">
    <source>
        <dbReference type="ARBA" id="ARBA00022763"/>
    </source>
</evidence>
<dbReference type="AlphaFoldDB" id="A0A9W8EDF9"/>
<comment type="catalytic activity">
    <reaction evidence="1">
        <text>Hydrolyzes free adenine bases from 7,8-dihydro-8-oxoguanine:adenine mismatched double-stranded DNA, leaving an apurinic site.</text>
        <dbReference type="EC" id="3.2.2.31"/>
    </reaction>
</comment>
<dbReference type="GO" id="GO:0000701">
    <property type="term" value="F:purine-specific mismatch base pair DNA N-glycosylase activity"/>
    <property type="evidence" value="ECO:0007669"/>
    <property type="project" value="UniProtKB-EC"/>
</dbReference>
<keyword evidence="10" id="KW-0408">Iron</keyword>
<dbReference type="Pfam" id="PF00730">
    <property type="entry name" value="HhH-GPD"/>
    <property type="match status" value="1"/>
</dbReference>
<keyword evidence="12" id="KW-0234">DNA repair</keyword>
<feature type="region of interest" description="Disordered" evidence="14">
    <location>
        <begin position="554"/>
        <end position="587"/>
    </location>
</feature>
<keyword evidence="11" id="KW-0411">Iron-sulfur</keyword>
<dbReference type="GO" id="GO:0051539">
    <property type="term" value="F:4 iron, 4 sulfur cluster binding"/>
    <property type="evidence" value="ECO:0007669"/>
    <property type="project" value="UniProtKB-KW"/>
</dbReference>
<dbReference type="GO" id="GO:0005634">
    <property type="term" value="C:nucleus"/>
    <property type="evidence" value="ECO:0007669"/>
    <property type="project" value="TreeGrafter"/>
</dbReference>
<gene>
    <name evidence="16" type="ORF">H4R34_002562</name>
</gene>
<evidence type="ECO:0000256" key="4">
    <source>
        <dbReference type="ARBA" id="ARBA00012045"/>
    </source>
</evidence>
<accession>A0A9W8EDF9</accession>
<organism evidence="16 17">
    <name type="scientific">Dimargaris verticillata</name>
    <dbReference type="NCBI Taxonomy" id="2761393"/>
    <lineage>
        <taxon>Eukaryota</taxon>
        <taxon>Fungi</taxon>
        <taxon>Fungi incertae sedis</taxon>
        <taxon>Zoopagomycota</taxon>
        <taxon>Kickxellomycotina</taxon>
        <taxon>Dimargaritomycetes</taxon>
        <taxon>Dimargaritales</taxon>
        <taxon>Dimargaritaceae</taxon>
        <taxon>Dimargaris</taxon>
    </lineage>
</organism>
<dbReference type="GO" id="GO:0035485">
    <property type="term" value="F:adenine/guanine mispair binding"/>
    <property type="evidence" value="ECO:0007669"/>
    <property type="project" value="TreeGrafter"/>
</dbReference>